<evidence type="ECO:0000313" key="1">
    <source>
        <dbReference type="EMBL" id="GFC95758.1"/>
    </source>
</evidence>
<dbReference type="EMBL" id="BKCJ011156341">
    <property type="protein sequence ID" value="GFC95758.1"/>
    <property type="molecule type" value="Genomic_DNA"/>
</dbReference>
<comment type="caution">
    <text evidence="1">The sequence shown here is derived from an EMBL/GenBank/DDBJ whole genome shotgun (WGS) entry which is preliminary data.</text>
</comment>
<proteinExistence type="predicted"/>
<gene>
    <name evidence="1" type="ORF">Tci_867728</name>
</gene>
<accession>A0A699SEX3</accession>
<name>A0A699SEX3_TANCI</name>
<dbReference type="AlphaFoldDB" id="A0A699SEX3"/>
<protein>
    <submittedName>
        <fullName evidence="1">Uncharacterized protein</fullName>
    </submittedName>
</protein>
<sequence>MDDLAKVNKTVSQNLGVSPTANRKLNEDGADFGILNEGGSDLDRFSNMASFNSGLATSISTVGMNATISFAKLVIGELSRQSVNFHTLLAPAGTRADVASL</sequence>
<reference evidence="1" key="1">
    <citation type="journal article" date="2019" name="Sci. Rep.">
        <title>Draft genome of Tanacetum cinerariifolium, the natural source of mosquito coil.</title>
        <authorList>
            <person name="Yamashiro T."/>
            <person name="Shiraishi A."/>
            <person name="Satake H."/>
            <person name="Nakayama K."/>
        </authorList>
    </citation>
    <scope>NUCLEOTIDE SEQUENCE</scope>
</reference>
<organism evidence="1">
    <name type="scientific">Tanacetum cinerariifolium</name>
    <name type="common">Dalmatian daisy</name>
    <name type="synonym">Chrysanthemum cinerariifolium</name>
    <dbReference type="NCBI Taxonomy" id="118510"/>
    <lineage>
        <taxon>Eukaryota</taxon>
        <taxon>Viridiplantae</taxon>
        <taxon>Streptophyta</taxon>
        <taxon>Embryophyta</taxon>
        <taxon>Tracheophyta</taxon>
        <taxon>Spermatophyta</taxon>
        <taxon>Magnoliopsida</taxon>
        <taxon>eudicotyledons</taxon>
        <taxon>Gunneridae</taxon>
        <taxon>Pentapetalae</taxon>
        <taxon>asterids</taxon>
        <taxon>campanulids</taxon>
        <taxon>Asterales</taxon>
        <taxon>Asteraceae</taxon>
        <taxon>Asteroideae</taxon>
        <taxon>Anthemideae</taxon>
        <taxon>Anthemidinae</taxon>
        <taxon>Tanacetum</taxon>
    </lineage>
</organism>